<protein>
    <submittedName>
        <fullName evidence="3">Transcription factor GATA-4</fullName>
    </submittedName>
</protein>
<dbReference type="InterPro" id="IPR000679">
    <property type="entry name" value="Znf_GATA"/>
</dbReference>
<evidence type="ECO:0000256" key="1">
    <source>
        <dbReference type="PROSITE-ProRule" id="PRU00094"/>
    </source>
</evidence>
<evidence type="ECO:0000313" key="3">
    <source>
        <dbReference type="EMBL" id="GES87905.1"/>
    </source>
</evidence>
<proteinExistence type="predicted"/>
<feature type="domain" description="GATA-type" evidence="2">
    <location>
        <begin position="183"/>
        <end position="235"/>
    </location>
</feature>
<dbReference type="SUPFAM" id="SSF57716">
    <property type="entry name" value="Glucocorticoid receptor-like (DNA-binding domain)"/>
    <property type="match status" value="1"/>
</dbReference>
<dbReference type="CDD" id="cd00202">
    <property type="entry name" value="ZnF_GATA"/>
    <property type="match status" value="1"/>
</dbReference>
<evidence type="ECO:0000313" key="4">
    <source>
        <dbReference type="Proteomes" id="UP000615446"/>
    </source>
</evidence>
<dbReference type="EMBL" id="BLAL01000172">
    <property type="protein sequence ID" value="GES87905.1"/>
    <property type="molecule type" value="Genomic_DNA"/>
</dbReference>
<dbReference type="OrthoDB" id="515401at2759"/>
<dbReference type="PROSITE" id="PS50114">
    <property type="entry name" value="GATA_ZN_FINGER_2"/>
    <property type="match status" value="1"/>
</dbReference>
<dbReference type="Proteomes" id="UP000615446">
    <property type="component" value="Unassembled WGS sequence"/>
</dbReference>
<accession>A0A8H3QP47</accession>
<keyword evidence="1" id="KW-0479">Metal-binding</keyword>
<comment type="caution">
    <text evidence="3">The sequence shown here is derived from an EMBL/GenBank/DDBJ whole genome shotgun (WGS) entry which is preliminary data.</text>
</comment>
<organism evidence="3 4">
    <name type="scientific">Rhizophagus clarus</name>
    <dbReference type="NCBI Taxonomy" id="94130"/>
    <lineage>
        <taxon>Eukaryota</taxon>
        <taxon>Fungi</taxon>
        <taxon>Fungi incertae sedis</taxon>
        <taxon>Mucoromycota</taxon>
        <taxon>Glomeromycotina</taxon>
        <taxon>Glomeromycetes</taxon>
        <taxon>Glomerales</taxon>
        <taxon>Glomeraceae</taxon>
        <taxon>Rhizophagus</taxon>
    </lineage>
</organism>
<dbReference type="Gene3D" id="3.30.50.10">
    <property type="entry name" value="Erythroid Transcription Factor GATA-1, subunit A"/>
    <property type="match status" value="1"/>
</dbReference>
<keyword evidence="1" id="KW-0862">Zinc</keyword>
<dbReference type="GO" id="GO:0043565">
    <property type="term" value="F:sequence-specific DNA binding"/>
    <property type="evidence" value="ECO:0007669"/>
    <property type="project" value="InterPro"/>
</dbReference>
<dbReference type="InterPro" id="IPR013088">
    <property type="entry name" value="Znf_NHR/GATA"/>
</dbReference>
<dbReference type="Pfam" id="PF00320">
    <property type="entry name" value="GATA"/>
    <property type="match status" value="1"/>
</dbReference>
<keyword evidence="1" id="KW-0863">Zinc-finger</keyword>
<dbReference type="AlphaFoldDB" id="A0A8H3QP47"/>
<evidence type="ECO:0000259" key="2">
    <source>
        <dbReference type="PROSITE" id="PS50114"/>
    </source>
</evidence>
<reference evidence="3" key="1">
    <citation type="submission" date="2019-10" db="EMBL/GenBank/DDBJ databases">
        <title>Conservation and host-specific expression of non-tandemly repeated heterogenous ribosome RNA gene in arbuscular mycorrhizal fungi.</title>
        <authorList>
            <person name="Maeda T."/>
            <person name="Kobayashi Y."/>
            <person name="Nakagawa T."/>
            <person name="Ezawa T."/>
            <person name="Yamaguchi K."/>
            <person name="Bino T."/>
            <person name="Nishimoto Y."/>
            <person name="Shigenobu S."/>
            <person name="Kawaguchi M."/>
        </authorList>
    </citation>
    <scope>NUCLEOTIDE SEQUENCE</scope>
    <source>
        <strain evidence="3">HR1</strain>
    </source>
</reference>
<dbReference type="GO" id="GO:0008270">
    <property type="term" value="F:zinc ion binding"/>
    <property type="evidence" value="ECO:0007669"/>
    <property type="project" value="UniProtKB-KW"/>
</dbReference>
<dbReference type="GO" id="GO:0006355">
    <property type="term" value="P:regulation of DNA-templated transcription"/>
    <property type="evidence" value="ECO:0007669"/>
    <property type="project" value="InterPro"/>
</dbReference>
<sequence>MIVELSIYSIDTFRIKSITLNHHFSFILLIITRKYFESMDYFSSTEVFGILYQVSFELERVDDGFYLSSLFYLDKYIVNACVDLVINEEVRYTVIPINFHGEVEIYKWYSISVFILSNHCIKNIILSIKNEYGLEVGSWKIYEDINYDVLRELDVSSTTPSTPLFYPSALSETLISPATSPNPNTTLVCRNCGVKETPLWRRKRMERYCNACCLYLKRNGINRKLVDNKVLRKERKKKSRSCAKYMDLQNLRKEKNKTDSLPVNEDIPNLYICYICVYI</sequence>
<name>A0A8H3QP47_9GLOM</name>
<dbReference type="SMART" id="SM00401">
    <property type="entry name" value="ZnF_GATA"/>
    <property type="match status" value="1"/>
</dbReference>
<gene>
    <name evidence="3" type="ORF">RCL2_001487400</name>
</gene>